<dbReference type="EMBL" id="WNKQ01000015">
    <property type="protein sequence ID" value="KAF5846763.1"/>
    <property type="molecule type" value="Genomic_DNA"/>
</dbReference>
<accession>A0A8H5ZF62</accession>
<reference evidence="1" key="1">
    <citation type="submission" date="2019-11" db="EMBL/GenBank/DDBJ databases">
        <title>Bipolaris sorokiniana Genome sequencing.</title>
        <authorList>
            <person name="Wang H."/>
        </authorList>
    </citation>
    <scope>NUCLEOTIDE SEQUENCE</scope>
</reference>
<protein>
    <submittedName>
        <fullName evidence="1">Uncharacterized protein</fullName>
    </submittedName>
</protein>
<evidence type="ECO:0000313" key="2">
    <source>
        <dbReference type="Proteomes" id="UP000624244"/>
    </source>
</evidence>
<gene>
    <name evidence="1" type="ORF">GGP41_004817</name>
</gene>
<comment type="caution">
    <text evidence="1">The sequence shown here is derived from an EMBL/GenBank/DDBJ whole genome shotgun (WGS) entry which is preliminary data.</text>
</comment>
<name>A0A8H5ZF62_COCSA</name>
<dbReference type="Proteomes" id="UP000624244">
    <property type="component" value="Unassembled WGS sequence"/>
</dbReference>
<proteinExistence type="predicted"/>
<dbReference type="AlphaFoldDB" id="A0A8H5ZF62"/>
<sequence>MLMRYAEYETCHAMFVTASAQCREVFSPCLLEYPTFLSGVKLLANEGLKMIPRVEMNKGKLCISILGFVNQSALSTVELHTSSLDRGLLLIRFTRNFWNAFNRICEALVENRDFSSSGRRLHRRGCFSLKLLLNVNSMSVANRTPYQRHFTGLVTTHEHINNVDF</sequence>
<organism evidence="1 2">
    <name type="scientific">Cochliobolus sativus</name>
    <name type="common">Common root rot and spot blotch fungus</name>
    <name type="synonym">Bipolaris sorokiniana</name>
    <dbReference type="NCBI Taxonomy" id="45130"/>
    <lineage>
        <taxon>Eukaryota</taxon>
        <taxon>Fungi</taxon>
        <taxon>Dikarya</taxon>
        <taxon>Ascomycota</taxon>
        <taxon>Pezizomycotina</taxon>
        <taxon>Dothideomycetes</taxon>
        <taxon>Pleosporomycetidae</taxon>
        <taxon>Pleosporales</taxon>
        <taxon>Pleosporineae</taxon>
        <taxon>Pleosporaceae</taxon>
        <taxon>Bipolaris</taxon>
    </lineage>
</organism>
<evidence type="ECO:0000313" key="1">
    <source>
        <dbReference type="EMBL" id="KAF5846763.1"/>
    </source>
</evidence>